<evidence type="ECO:0000313" key="7">
    <source>
        <dbReference type="EMBL" id="SEI73737.1"/>
    </source>
</evidence>
<dbReference type="STRING" id="322505.SAMN04487836_11113"/>
<dbReference type="AlphaFoldDB" id="A0A1H6T9H2"/>
<dbReference type="RefSeq" id="WP_074731932.1">
    <property type="nucleotide sequence ID" value="NZ_CADBKW010000036.1"/>
</dbReference>
<dbReference type="EC" id="2.1.1.-" evidence="6"/>
<reference evidence="8" key="1">
    <citation type="submission" date="2016-10" db="EMBL/GenBank/DDBJ databases">
        <authorList>
            <person name="Varghese N."/>
            <person name="Submissions S."/>
        </authorList>
    </citation>
    <scope>NUCLEOTIDE SEQUENCE [LARGE SCALE GENOMIC DNA]</scope>
    <source>
        <strain evidence="8">DSM 20406</strain>
    </source>
</reference>
<dbReference type="InterPro" id="IPR003682">
    <property type="entry name" value="rRNA_ssu_MeTfrase_G"/>
</dbReference>
<feature type="binding site" evidence="6">
    <location>
        <begin position="124"/>
        <end position="125"/>
    </location>
    <ligand>
        <name>S-adenosyl-L-methionine</name>
        <dbReference type="ChEBI" id="CHEBI:59789"/>
    </ligand>
</feature>
<feature type="binding site" evidence="6">
    <location>
        <position position="78"/>
    </location>
    <ligand>
        <name>S-adenosyl-L-methionine</name>
        <dbReference type="ChEBI" id="CHEBI:59789"/>
    </ligand>
</feature>
<protein>
    <recommendedName>
        <fullName evidence="6">Ribosomal RNA small subunit methyltransferase G</fullName>
        <ecNumber evidence="6">2.1.1.-</ecNumber>
    </recommendedName>
    <alternativeName>
        <fullName evidence="6">16S rRNA 7-methylguanosine methyltransferase</fullName>
        <shortName evidence="6">16S rRNA m7G methyltransferase</shortName>
    </alternativeName>
</protein>
<keyword evidence="8" id="KW-1185">Reference proteome</keyword>
<evidence type="ECO:0000256" key="4">
    <source>
        <dbReference type="ARBA" id="ARBA00022679"/>
    </source>
</evidence>
<comment type="function">
    <text evidence="6">Specifically methylates the N7 position of a guanine in 16S rRNA.</text>
</comment>
<comment type="similarity">
    <text evidence="6">Belongs to the methyltransferase superfamily. RNA methyltransferase RsmG family.</text>
</comment>
<dbReference type="Pfam" id="PF02527">
    <property type="entry name" value="GidB"/>
    <property type="match status" value="1"/>
</dbReference>
<dbReference type="GO" id="GO:0070043">
    <property type="term" value="F:rRNA (guanine-N7-)-methyltransferase activity"/>
    <property type="evidence" value="ECO:0007669"/>
    <property type="project" value="UniProtKB-UniRule"/>
</dbReference>
<dbReference type="Proteomes" id="UP000183028">
    <property type="component" value="Unassembled WGS sequence"/>
</dbReference>
<name>A0A1H6T9H2_9FIRM</name>
<evidence type="ECO:0000256" key="3">
    <source>
        <dbReference type="ARBA" id="ARBA00022603"/>
    </source>
</evidence>
<feature type="binding site" evidence="6">
    <location>
        <position position="141"/>
    </location>
    <ligand>
        <name>S-adenosyl-L-methionine</name>
        <dbReference type="ChEBI" id="CHEBI:59789"/>
    </ligand>
</feature>
<keyword evidence="5 6" id="KW-0949">S-adenosyl-L-methionine</keyword>
<dbReference type="OrthoDB" id="9808773at2"/>
<sequence length="231" mass="26138">MDFQTALENKGIILNEKQLNQFERYYQLLVEWNEKMNLTAITDHDDVYLKHFLDSLTISFDYDFNNQSIVDVGAGAGFPSIPLKIVYPDLHVTIVDSLGKRITFLNHLIEELGLDNVEAIHARAEEFALKHRESFDIATARAVARLNILDELCMPLVKVGGDFLVLKGLQGEAELKEASKGIEKLGGKIVKDVAFTLTDENDHRHNLIIHKVKNTPAKYPRAFGQIKKKPL</sequence>
<dbReference type="InterPro" id="IPR029063">
    <property type="entry name" value="SAM-dependent_MTases_sf"/>
</dbReference>
<dbReference type="FunFam" id="3.40.50.150:FF:000041">
    <property type="entry name" value="Ribosomal RNA small subunit methyltransferase G"/>
    <property type="match status" value="1"/>
</dbReference>
<evidence type="ECO:0000256" key="5">
    <source>
        <dbReference type="ARBA" id="ARBA00022691"/>
    </source>
</evidence>
<accession>A0A1H6T9H2</accession>
<dbReference type="NCBIfam" id="TIGR00138">
    <property type="entry name" value="rsmG_gidB"/>
    <property type="match status" value="1"/>
</dbReference>
<dbReference type="eggNOG" id="COG0357">
    <property type="taxonomic scope" value="Bacteria"/>
</dbReference>
<dbReference type="PANTHER" id="PTHR31760">
    <property type="entry name" value="S-ADENOSYL-L-METHIONINE-DEPENDENT METHYLTRANSFERASES SUPERFAMILY PROTEIN"/>
    <property type="match status" value="1"/>
</dbReference>
<keyword evidence="2 6" id="KW-0698">rRNA processing</keyword>
<dbReference type="PANTHER" id="PTHR31760:SF0">
    <property type="entry name" value="S-ADENOSYL-L-METHIONINE-DEPENDENT METHYLTRANSFERASES SUPERFAMILY PROTEIN"/>
    <property type="match status" value="1"/>
</dbReference>
<comment type="subcellular location">
    <subcellularLocation>
        <location evidence="6">Cytoplasm</location>
    </subcellularLocation>
</comment>
<dbReference type="Gene3D" id="3.40.50.150">
    <property type="entry name" value="Vaccinia Virus protein VP39"/>
    <property type="match status" value="1"/>
</dbReference>
<comment type="caution">
    <text evidence="6">Lacks conserved residue(s) required for the propagation of feature annotation.</text>
</comment>
<feature type="binding site" evidence="6">
    <location>
        <position position="73"/>
    </location>
    <ligand>
        <name>S-adenosyl-L-methionine</name>
        <dbReference type="ChEBI" id="CHEBI:59789"/>
    </ligand>
</feature>
<keyword evidence="4 6" id="KW-0808">Transferase</keyword>
<evidence type="ECO:0000313" key="8">
    <source>
        <dbReference type="Proteomes" id="UP000183028"/>
    </source>
</evidence>
<organism evidence="7 8">
    <name type="scientific">Sharpea azabuensis</name>
    <dbReference type="NCBI Taxonomy" id="322505"/>
    <lineage>
        <taxon>Bacteria</taxon>
        <taxon>Bacillati</taxon>
        <taxon>Bacillota</taxon>
        <taxon>Erysipelotrichia</taxon>
        <taxon>Erysipelotrichales</taxon>
        <taxon>Coprobacillaceae</taxon>
        <taxon>Sharpea</taxon>
    </lineage>
</organism>
<evidence type="ECO:0000256" key="1">
    <source>
        <dbReference type="ARBA" id="ARBA00022490"/>
    </source>
</evidence>
<keyword evidence="3 6" id="KW-0489">Methyltransferase</keyword>
<dbReference type="HAMAP" id="MF_00074">
    <property type="entry name" value="16SrRNA_methyltr_G"/>
    <property type="match status" value="1"/>
</dbReference>
<evidence type="ECO:0000256" key="2">
    <source>
        <dbReference type="ARBA" id="ARBA00022552"/>
    </source>
</evidence>
<evidence type="ECO:0000256" key="6">
    <source>
        <dbReference type="HAMAP-Rule" id="MF_00074"/>
    </source>
</evidence>
<gene>
    <name evidence="6" type="primary">rsmG</name>
    <name evidence="7" type="ORF">SAMN04487834_102020</name>
</gene>
<proteinExistence type="inferred from homology"/>
<dbReference type="EMBL" id="FNYK01000020">
    <property type="protein sequence ID" value="SEI73737.1"/>
    <property type="molecule type" value="Genomic_DNA"/>
</dbReference>
<keyword evidence="1 6" id="KW-0963">Cytoplasm</keyword>
<dbReference type="GO" id="GO:0005829">
    <property type="term" value="C:cytosol"/>
    <property type="evidence" value="ECO:0007669"/>
    <property type="project" value="TreeGrafter"/>
</dbReference>
<dbReference type="SUPFAM" id="SSF53335">
    <property type="entry name" value="S-adenosyl-L-methionine-dependent methyltransferases"/>
    <property type="match status" value="1"/>
</dbReference>
<dbReference type="CDD" id="cd02440">
    <property type="entry name" value="AdoMet_MTases"/>
    <property type="match status" value="1"/>
</dbReference>
<dbReference type="PIRSF" id="PIRSF003078">
    <property type="entry name" value="GidB"/>
    <property type="match status" value="1"/>
</dbReference>